<protein>
    <submittedName>
        <fullName evidence="2">Uncharacterized protein</fullName>
    </submittedName>
</protein>
<organism evidence="2 3">
    <name type="scientific">Desmophyllum pertusum</name>
    <dbReference type="NCBI Taxonomy" id="174260"/>
    <lineage>
        <taxon>Eukaryota</taxon>
        <taxon>Metazoa</taxon>
        <taxon>Cnidaria</taxon>
        <taxon>Anthozoa</taxon>
        <taxon>Hexacorallia</taxon>
        <taxon>Scleractinia</taxon>
        <taxon>Caryophylliina</taxon>
        <taxon>Caryophylliidae</taxon>
        <taxon>Desmophyllum</taxon>
    </lineage>
</organism>
<feature type="region of interest" description="Disordered" evidence="1">
    <location>
        <begin position="1"/>
        <end position="43"/>
    </location>
</feature>
<reference evidence="2" key="1">
    <citation type="submission" date="2023-01" db="EMBL/GenBank/DDBJ databases">
        <title>Genome assembly of the deep-sea coral Lophelia pertusa.</title>
        <authorList>
            <person name="Herrera S."/>
            <person name="Cordes E."/>
        </authorList>
    </citation>
    <scope>NUCLEOTIDE SEQUENCE</scope>
    <source>
        <strain evidence="2">USNM1676648</strain>
        <tissue evidence="2">Polyp</tissue>
    </source>
</reference>
<evidence type="ECO:0000256" key="1">
    <source>
        <dbReference type="SAM" id="MobiDB-lite"/>
    </source>
</evidence>
<name>A0A9X0CFQ9_9CNID</name>
<gene>
    <name evidence="2" type="ORF">OS493_005713</name>
</gene>
<feature type="compositionally biased region" description="Acidic residues" evidence="1">
    <location>
        <begin position="25"/>
        <end position="43"/>
    </location>
</feature>
<proteinExistence type="predicted"/>
<evidence type="ECO:0000313" key="3">
    <source>
        <dbReference type="Proteomes" id="UP001163046"/>
    </source>
</evidence>
<dbReference type="Proteomes" id="UP001163046">
    <property type="component" value="Unassembled WGS sequence"/>
</dbReference>
<accession>A0A9X0CFQ9</accession>
<comment type="caution">
    <text evidence="2">The sequence shown here is derived from an EMBL/GenBank/DDBJ whole genome shotgun (WGS) entry which is preliminary data.</text>
</comment>
<dbReference type="OrthoDB" id="10188137at2759"/>
<sequence>MGRDAHGACSSTVDEYSPATGDGVAADDDPAIGESGDDLGDEELSSHHYRRLQRAEDAWSKLREAVISTTLQNQGFLAGKKCCVCSMVANCRCLDCSPTMSLCESCASDQHKVHNIFHHVEILRVSNCNIINILLVIFSNLNSRSPLIRTPWGPWKVSVLTGCLSVLSGSCE</sequence>
<dbReference type="EMBL" id="MU827779">
    <property type="protein sequence ID" value="KAJ7339322.1"/>
    <property type="molecule type" value="Genomic_DNA"/>
</dbReference>
<keyword evidence="3" id="KW-1185">Reference proteome</keyword>
<evidence type="ECO:0000313" key="2">
    <source>
        <dbReference type="EMBL" id="KAJ7339322.1"/>
    </source>
</evidence>
<dbReference type="AlphaFoldDB" id="A0A9X0CFQ9"/>